<accession>A0ABR1IR76</accession>
<dbReference type="Proteomes" id="UP001498398">
    <property type="component" value="Unassembled WGS sequence"/>
</dbReference>
<protein>
    <submittedName>
        <fullName evidence="2">Uncharacterized protein</fullName>
    </submittedName>
</protein>
<dbReference type="EMBL" id="JBANRG010000082">
    <property type="protein sequence ID" value="KAK7437953.1"/>
    <property type="molecule type" value="Genomic_DNA"/>
</dbReference>
<evidence type="ECO:0000313" key="3">
    <source>
        <dbReference type="Proteomes" id="UP001498398"/>
    </source>
</evidence>
<name>A0ABR1IR76_9AGAR</name>
<sequence length="289" mass="32374">MATPLRPCNSVDALYNTLYSDHSEASYKRQERAAALLALNELEEDYIQAEVARMTMEMNRPPPPPVDYSSHNLVHLKPGFDETYHQWAAHPRVLRSEQYRVRLMDDEQYNAHINAPHNRVIARSYEFNATLADSAPALASPFDESDYTRIYEAAGPPSLPPLVIDTPDLPRRPSTPHSLYHVDSPKPAYHLFSAEPPSSPLPQRENVRQAVSSSSRKVKTSESSRKKKPTTAAPKKQASAKAATISPRKKAVATSSTKEQAKKFEPVNSSTDFQRAFGLNLRPRTGRRS</sequence>
<feature type="region of interest" description="Disordered" evidence="1">
    <location>
        <begin position="153"/>
        <end position="289"/>
    </location>
</feature>
<organism evidence="2 3">
    <name type="scientific">Marasmiellus scandens</name>
    <dbReference type="NCBI Taxonomy" id="2682957"/>
    <lineage>
        <taxon>Eukaryota</taxon>
        <taxon>Fungi</taxon>
        <taxon>Dikarya</taxon>
        <taxon>Basidiomycota</taxon>
        <taxon>Agaricomycotina</taxon>
        <taxon>Agaricomycetes</taxon>
        <taxon>Agaricomycetidae</taxon>
        <taxon>Agaricales</taxon>
        <taxon>Marasmiineae</taxon>
        <taxon>Omphalotaceae</taxon>
        <taxon>Marasmiellus</taxon>
    </lineage>
</organism>
<feature type="compositionally biased region" description="Low complexity" evidence="1">
    <location>
        <begin position="230"/>
        <end position="244"/>
    </location>
</feature>
<reference evidence="2 3" key="1">
    <citation type="submission" date="2024-01" db="EMBL/GenBank/DDBJ databases">
        <title>A draft genome for the cacao thread blight pathogen Marasmiellus scandens.</title>
        <authorList>
            <person name="Baruah I.K."/>
            <person name="Leung J."/>
            <person name="Bukari Y."/>
            <person name="Amoako-Attah I."/>
            <person name="Meinhardt L.W."/>
            <person name="Bailey B.A."/>
            <person name="Cohen S.P."/>
        </authorList>
    </citation>
    <scope>NUCLEOTIDE SEQUENCE [LARGE SCALE GENOMIC DNA]</scope>
    <source>
        <strain evidence="2 3">GH-19</strain>
    </source>
</reference>
<proteinExistence type="predicted"/>
<gene>
    <name evidence="2" type="ORF">VKT23_018388</name>
</gene>
<evidence type="ECO:0000313" key="2">
    <source>
        <dbReference type="EMBL" id="KAK7437953.1"/>
    </source>
</evidence>
<evidence type="ECO:0000256" key="1">
    <source>
        <dbReference type="SAM" id="MobiDB-lite"/>
    </source>
</evidence>
<comment type="caution">
    <text evidence="2">The sequence shown here is derived from an EMBL/GenBank/DDBJ whole genome shotgun (WGS) entry which is preliminary data.</text>
</comment>
<keyword evidence="3" id="KW-1185">Reference proteome</keyword>